<evidence type="ECO:0000313" key="1">
    <source>
        <dbReference type="EMBL" id="AWV89662.1"/>
    </source>
</evidence>
<reference evidence="1 2" key="1">
    <citation type="submission" date="2018-06" db="EMBL/GenBank/DDBJ databases">
        <title>Lujinxingia sediminis gen. nov. sp. nov., a new facultative anaerobic member of the class Deltaproteobacteria, and proposal of Lujinxingaceae fam. nov.</title>
        <authorList>
            <person name="Guo L.-Y."/>
            <person name="Li C.-M."/>
            <person name="Wang S."/>
            <person name="Du Z.-J."/>
        </authorList>
    </citation>
    <scope>NUCLEOTIDE SEQUENCE [LARGE SCALE GENOMIC DNA]</scope>
    <source>
        <strain evidence="1 2">FA350</strain>
    </source>
</reference>
<protein>
    <submittedName>
        <fullName evidence="1">Uncharacterized protein</fullName>
    </submittedName>
</protein>
<gene>
    <name evidence="1" type="ORF">DN745_10055</name>
</gene>
<evidence type="ECO:0000313" key="2">
    <source>
        <dbReference type="Proteomes" id="UP000249799"/>
    </source>
</evidence>
<dbReference type="OrthoDB" id="5525763at2"/>
<dbReference type="EMBL" id="CP030032">
    <property type="protein sequence ID" value="AWV89662.1"/>
    <property type="molecule type" value="Genomic_DNA"/>
</dbReference>
<name>A0A2Z4FL82_9DELT</name>
<dbReference type="AlphaFoldDB" id="A0A2Z4FL82"/>
<dbReference type="Proteomes" id="UP000249799">
    <property type="component" value="Chromosome"/>
</dbReference>
<sequence length="187" mass="21075">MIDSVAPGANSKRVGVRVVSSLVFLLFVFASVQTAWAVKPEKKFKGDIIISTERFPSRFKSDNEFVRHMKKVNTKTLTAQGDESWEFEYMAFLPKPVSTLKAAVTYYDITVKGSQKYIETFAFYPSDRSDKILAGHAELSASKFSPDRKYLMVFSLGYGQKPLASTKFVLRRKGEKKAQDSGVVDFE</sequence>
<dbReference type="RefSeq" id="WP_111334510.1">
    <property type="nucleotide sequence ID" value="NZ_CP030032.1"/>
</dbReference>
<organism evidence="1 2">
    <name type="scientific">Bradymonas sediminis</name>
    <dbReference type="NCBI Taxonomy" id="1548548"/>
    <lineage>
        <taxon>Bacteria</taxon>
        <taxon>Deltaproteobacteria</taxon>
        <taxon>Bradymonadales</taxon>
        <taxon>Bradymonadaceae</taxon>
        <taxon>Bradymonas</taxon>
    </lineage>
</organism>
<proteinExistence type="predicted"/>
<keyword evidence="2" id="KW-1185">Reference proteome</keyword>
<accession>A0A2Z4FL82</accession>
<dbReference type="KEGG" id="bsed:DN745_10055"/>